<accession>A0ABW9ZL25</accession>
<reference evidence="2 3" key="1">
    <citation type="submission" date="2020-01" db="EMBL/GenBank/DDBJ databases">
        <authorList>
            <person name="Peng S.Y."/>
            <person name="Li J."/>
            <person name="Wang M."/>
            <person name="Wang L."/>
            <person name="Wang C.Q."/>
            <person name="Wang J.R."/>
        </authorList>
    </citation>
    <scope>NUCLEOTIDE SEQUENCE [LARGE SCALE GENOMIC DNA]</scope>
    <source>
        <strain evidence="2 3">XCT-34</strain>
    </source>
</reference>
<evidence type="ECO:0000259" key="1">
    <source>
        <dbReference type="PROSITE" id="PS51186"/>
    </source>
</evidence>
<keyword evidence="3" id="KW-1185">Reference proteome</keyword>
<feature type="domain" description="N-acetyltransferase" evidence="1">
    <location>
        <begin position="17"/>
        <end position="152"/>
    </location>
</feature>
<gene>
    <name evidence="2" type="ORF">GWI71_15490</name>
</gene>
<dbReference type="Gene3D" id="3.40.630.30">
    <property type="match status" value="1"/>
</dbReference>
<name>A0ABW9ZL25_9HYPH</name>
<dbReference type="RefSeq" id="WP_161677097.1">
    <property type="nucleotide sequence ID" value="NZ_JAABLP010000004.1"/>
</dbReference>
<dbReference type="InterPro" id="IPR000182">
    <property type="entry name" value="GNAT_dom"/>
</dbReference>
<comment type="caution">
    <text evidence="2">The sequence shown here is derived from an EMBL/GenBank/DDBJ whole genome shotgun (WGS) entry which is preliminary data.</text>
</comment>
<dbReference type="CDD" id="cd04301">
    <property type="entry name" value="NAT_SF"/>
    <property type="match status" value="1"/>
</dbReference>
<evidence type="ECO:0000313" key="3">
    <source>
        <dbReference type="Proteomes" id="UP000541347"/>
    </source>
</evidence>
<dbReference type="InterPro" id="IPR016181">
    <property type="entry name" value="Acyl_CoA_acyltransferase"/>
</dbReference>
<organism evidence="2 3">
    <name type="scientific">Pannonibacter tanglangensis</name>
    <dbReference type="NCBI Taxonomy" id="2750084"/>
    <lineage>
        <taxon>Bacteria</taxon>
        <taxon>Pseudomonadati</taxon>
        <taxon>Pseudomonadota</taxon>
        <taxon>Alphaproteobacteria</taxon>
        <taxon>Hyphomicrobiales</taxon>
        <taxon>Stappiaceae</taxon>
        <taxon>Pannonibacter</taxon>
    </lineage>
</organism>
<dbReference type="Pfam" id="PF00583">
    <property type="entry name" value="Acetyltransf_1"/>
    <property type="match status" value="1"/>
</dbReference>
<evidence type="ECO:0000313" key="2">
    <source>
        <dbReference type="EMBL" id="NBN65094.1"/>
    </source>
</evidence>
<dbReference type="SUPFAM" id="SSF55729">
    <property type="entry name" value="Acyl-CoA N-acyltransferases (Nat)"/>
    <property type="match status" value="1"/>
</dbReference>
<proteinExistence type="predicted"/>
<dbReference type="Proteomes" id="UP000541347">
    <property type="component" value="Unassembled WGS sequence"/>
</dbReference>
<protein>
    <submittedName>
        <fullName evidence="2">GNAT family N-acetyltransferase</fullName>
    </submittedName>
</protein>
<sequence length="322" mass="34833">MSPQPSPSGSSPLLSSLSIRPVSPGDLEILSRLTTQNLRGRLASPQPGDGACHLAAWLGEVPAGLLVSRRDPDRPRTQELLSLMVTPLLRRQGLARLLLRDLGERMLAEGRSELTTSWSDRLPQLDSFVGLLAGEGWSVPQPARLRMSFNVGERHDALALAAGHVARARAAGLESIRLDAADGDLGAAVQSAARIFARAGVLPAWADPTPWLDRCDRRVTQVLRDQTGAICGWLLAEHQPAFNRWLAPIGWCSTGPAHMFLGMSAWLAALEAEAGPGATLILQPTQGNGRRVCRLLDRHFRPFALWADTLVVSRRQLVPAGH</sequence>
<dbReference type="PROSITE" id="PS51186">
    <property type="entry name" value="GNAT"/>
    <property type="match status" value="1"/>
</dbReference>
<dbReference type="EMBL" id="JAABLP010000004">
    <property type="protein sequence ID" value="NBN65094.1"/>
    <property type="molecule type" value="Genomic_DNA"/>
</dbReference>